<keyword evidence="4 6" id="KW-0378">Hydrolase</keyword>
<feature type="active site" description="Nucleophile" evidence="6">
    <location>
        <position position="92"/>
    </location>
</feature>
<dbReference type="NCBIfam" id="NF009205">
    <property type="entry name" value="PRK12553.1"/>
    <property type="match status" value="1"/>
</dbReference>
<proteinExistence type="inferred from homology"/>
<dbReference type="PANTHER" id="PTHR10381">
    <property type="entry name" value="ATP-DEPENDENT CLP PROTEASE PROTEOLYTIC SUBUNIT"/>
    <property type="match status" value="1"/>
</dbReference>
<dbReference type="CDD" id="cd07017">
    <property type="entry name" value="S14_ClpP_2"/>
    <property type="match status" value="1"/>
</dbReference>
<keyword evidence="9" id="KW-1185">Reference proteome</keyword>
<dbReference type="NCBIfam" id="NF001368">
    <property type="entry name" value="PRK00277.1"/>
    <property type="match status" value="1"/>
</dbReference>
<evidence type="ECO:0000256" key="7">
    <source>
        <dbReference type="RuleBase" id="RU003567"/>
    </source>
</evidence>
<dbReference type="InterPro" id="IPR029045">
    <property type="entry name" value="ClpP/crotonase-like_dom_sf"/>
</dbReference>
<keyword evidence="3 6" id="KW-0645">Protease</keyword>
<comment type="catalytic activity">
    <reaction evidence="6">
        <text>Hydrolysis of proteins to small peptides in the presence of ATP and magnesium. alpha-casein is the usual test substrate. In the absence of ATP, only oligopeptides shorter than five residues are hydrolyzed (such as succinyl-Leu-Tyr-|-NHMec, and Leu-Tyr-Leu-|-Tyr-Trp, in which cleavage of the -Tyr-|-Leu- and -Tyr-|-Trp bonds also occurs).</text>
        <dbReference type="EC" id="3.4.21.92"/>
    </reaction>
</comment>
<comment type="similarity">
    <text evidence="1 6 7">Belongs to the peptidase S14 family.</text>
</comment>
<evidence type="ECO:0000256" key="3">
    <source>
        <dbReference type="ARBA" id="ARBA00022670"/>
    </source>
</evidence>
<keyword evidence="2 6" id="KW-0963">Cytoplasm</keyword>
<dbReference type="STRING" id="574651.SAMN04487968_11824"/>
<comment type="subcellular location">
    <subcellularLocation>
        <location evidence="6">Cytoplasm</location>
    </subcellularLocation>
</comment>
<name>A0A1I1NUI7_9ACTN</name>
<keyword evidence="5 6" id="KW-0720">Serine protease</keyword>
<evidence type="ECO:0000256" key="5">
    <source>
        <dbReference type="ARBA" id="ARBA00022825"/>
    </source>
</evidence>
<organism evidence="8 9">
    <name type="scientific">Nocardioides terrae</name>
    <dbReference type="NCBI Taxonomy" id="574651"/>
    <lineage>
        <taxon>Bacteria</taxon>
        <taxon>Bacillati</taxon>
        <taxon>Actinomycetota</taxon>
        <taxon>Actinomycetes</taxon>
        <taxon>Propionibacteriales</taxon>
        <taxon>Nocardioidaceae</taxon>
        <taxon>Nocardioides</taxon>
    </lineage>
</organism>
<evidence type="ECO:0000256" key="1">
    <source>
        <dbReference type="ARBA" id="ARBA00007039"/>
    </source>
</evidence>
<dbReference type="RefSeq" id="WP_091126445.1">
    <property type="nucleotide sequence ID" value="NZ_FOLB01000018.1"/>
</dbReference>
<accession>A0A1I1NUI7</accession>
<dbReference type="PRINTS" id="PR00127">
    <property type="entry name" value="CLPPROTEASEP"/>
</dbReference>
<dbReference type="Proteomes" id="UP000198832">
    <property type="component" value="Unassembled WGS sequence"/>
</dbReference>
<dbReference type="GO" id="GO:0004252">
    <property type="term" value="F:serine-type endopeptidase activity"/>
    <property type="evidence" value="ECO:0007669"/>
    <property type="project" value="UniProtKB-UniRule"/>
</dbReference>
<sequence>MNDDRTTGPLDDQLAVRLQHQRIIVLGQEVDDPVANRICAQLLLLSAEDPHRDISLYINSPGGSVTAGMAIYDTMQLIPNDVSTLAMGLAASMGQFLLTAGTPGKRFVLPNAEVLLHQGSAGFGGSASDIEIQAARLARINQRMLEITASRTGQSVERVTEDSLRDKWFTAVEACSYGLADAVLADVHSVTPARRSAFGLAGELSGVGA</sequence>
<comment type="subunit">
    <text evidence="6">Fourteen ClpP subunits assemble into 2 heptameric rings which stack back to back to give a disk-like structure with a central cavity, resembling the structure of eukaryotic proteasomes.</text>
</comment>
<evidence type="ECO:0000256" key="4">
    <source>
        <dbReference type="ARBA" id="ARBA00022801"/>
    </source>
</evidence>
<dbReference type="EMBL" id="FOLB01000018">
    <property type="protein sequence ID" value="SFC98403.1"/>
    <property type="molecule type" value="Genomic_DNA"/>
</dbReference>
<protein>
    <recommendedName>
        <fullName evidence="6 7">ATP-dependent Clp protease proteolytic subunit</fullName>
        <ecNumber evidence="6">3.4.21.92</ecNumber>
    </recommendedName>
    <alternativeName>
        <fullName evidence="6">Endopeptidase Clp</fullName>
    </alternativeName>
</protein>
<dbReference type="Pfam" id="PF00574">
    <property type="entry name" value="CLP_protease"/>
    <property type="match status" value="1"/>
</dbReference>
<dbReference type="FunFam" id="3.90.226.10:FF:000002">
    <property type="entry name" value="ATP-dependent Clp protease proteolytic subunit"/>
    <property type="match status" value="1"/>
</dbReference>
<dbReference type="Gene3D" id="3.90.226.10">
    <property type="entry name" value="2-enoyl-CoA Hydratase, Chain A, domain 1"/>
    <property type="match status" value="1"/>
</dbReference>
<dbReference type="GO" id="GO:0009368">
    <property type="term" value="C:endopeptidase Clp complex"/>
    <property type="evidence" value="ECO:0007669"/>
    <property type="project" value="TreeGrafter"/>
</dbReference>
<dbReference type="HAMAP" id="MF_00444">
    <property type="entry name" value="ClpP"/>
    <property type="match status" value="1"/>
</dbReference>
<evidence type="ECO:0000313" key="8">
    <source>
        <dbReference type="EMBL" id="SFC98403.1"/>
    </source>
</evidence>
<dbReference type="AlphaFoldDB" id="A0A1I1NUI7"/>
<comment type="function">
    <text evidence="6">Cleaves peptides in various proteins in a process that requires ATP hydrolysis. Has a chymotrypsin-like activity. Plays a major role in the degradation of misfolded proteins.</text>
</comment>
<dbReference type="OrthoDB" id="9802800at2"/>
<dbReference type="SUPFAM" id="SSF52096">
    <property type="entry name" value="ClpP/crotonase"/>
    <property type="match status" value="1"/>
</dbReference>
<reference evidence="8 9" key="1">
    <citation type="submission" date="2016-10" db="EMBL/GenBank/DDBJ databases">
        <authorList>
            <person name="de Groot N.N."/>
        </authorList>
    </citation>
    <scope>NUCLEOTIDE SEQUENCE [LARGE SCALE GENOMIC DNA]</scope>
    <source>
        <strain evidence="8 9">CGMCC 1.7056</strain>
    </source>
</reference>
<dbReference type="InterPro" id="IPR001907">
    <property type="entry name" value="ClpP"/>
</dbReference>
<dbReference type="PANTHER" id="PTHR10381:SF70">
    <property type="entry name" value="ATP-DEPENDENT CLP PROTEASE PROTEOLYTIC SUBUNIT"/>
    <property type="match status" value="1"/>
</dbReference>
<dbReference type="GO" id="GO:0006515">
    <property type="term" value="P:protein quality control for misfolded or incompletely synthesized proteins"/>
    <property type="evidence" value="ECO:0007669"/>
    <property type="project" value="TreeGrafter"/>
</dbReference>
<dbReference type="GO" id="GO:0005737">
    <property type="term" value="C:cytoplasm"/>
    <property type="evidence" value="ECO:0007669"/>
    <property type="project" value="UniProtKB-SubCell"/>
</dbReference>
<gene>
    <name evidence="6" type="primary">clpP</name>
    <name evidence="8" type="ORF">SAMN04487968_11824</name>
</gene>
<feature type="active site" evidence="6">
    <location>
        <position position="117"/>
    </location>
</feature>
<evidence type="ECO:0000256" key="6">
    <source>
        <dbReference type="HAMAP-Rule" id="MF_00444"/>
    </source>
</evidence>
<dbReference type="InterPro" id="IPR023562">
    <property type="entry name" value="ClpP/TepA"/>
</dbReference>
<evidence type="ECO:0000256" key="2">
    <source>
        <dbReference type="ARBA" id="ARBA00022490"/>
    </source>
</evidence>
<evidence type="ECO:0000313" key="9">
    <source>
        <dbReference type="Proteomes" id="UP000198832"/>
    </source>
</evidence>
<dbReference type="EC" id="3.4.21.92" evidence="6"/>
<dbReference type="GO" id="GO:0051117">
    <property type="term" value="F:ATPase binding"/>
    <property type="evidence" value="ECO:0007669"/>
    <property type="project" value="TreeGrafter"/>
</dbReference>
<dbReference type="GO" id="GO:0004176">
    <property type="term" value="F:ATP-dependent peptidase activity"/>
    <property type="evidence" value="ECO:0007669"/>
    <property type="project" value="InterPro"/>
</dbReference>